<dbReference type="SUPFAM" id="SSF142433">
    <property type="entry name" value="CinA-like"/>
    <property type="match status" value="1"/>
</dbReference>
<dbReference type="EMBL" id="UGHR01000001">
    <property type="protein sequence ID" value="STQ89198.1"/>
    <property type="molecule type" value="Genomic_DNA"/>
</dbReference>
<reference evidence="2 4" key="1">
    <citation type="submission" date="2018-06" db="EMBL/GenBank/DDBJ databases">
        <authorList>
            <consortium name="Pathogen Informatics"/>
            <person name="Doyle S."/>
        </authorList>
    </citation>
    <scope>NUCLEOTIDE SEQUENCE [LARGE SCALE GENOMIC DNA]</scope>
    <source>
        <strain evidence="2 4">NCTC11159</strain>
    </source>
</reference>
<name>A0A377Q361_9NEIS</name>
<dbReference type="InterPro" id="IPR008136">
    <property type="entry name" value="CinA_C"/>
</dbReference>
<dbReference type="Pfam" id="PF02464">
    <property type="entry name" value="CinA"/>
    <property type="match status" value="1"/>
</dbReference>
<evidence type="ECO:0000259" key="1">
    <source>
        <dbReference type="Pfam" id="PF02464"/>
    </source>
</evidence>
<evidence type="ECO:0000313" key="4">
    <source>
        <dbReference type="Proteomes" id="UP000255108"/>
    </source>
</evidence>
<dbReference type="Gene3D" id="3.90.950.20">
    <property type="entry name" value="CinA-like"/>
    <property type="match status" value="1"/>
</dbReference>
<proteinExistence type="predicted"/>
<dbReference type="AlphaFoldDB" id="A0A377Q361"/>
<accession>A0A377Q361</accession>
<gene>
    <name evidence="2" type="primary">ygaD</name>
    <name evidence="3" type="ORF">EV682_101192</name>
    <name evidence="2" type="ORF">NCTC11159_00211</name>
</gene>
<dbReference type="NCBIfam" id="TIGR00199">
    <property type="entry name" value="PncC_domain"/>
    <property type="match status" value="1"/>
</dbReference>
<sequence>MLVLATELGRLLLARGQSVTSAESCTGGLIAGAITDVAGSSAWFERGFITYSNEAKMDMLAVPPDFIARLGAVSEPVVAAMVQGACHLASAEWGVAVSGVAGPSGGSVEKPVGTVCFAFAGPSGIITEQELFDGDRAAVRMQTVRHALIRLIELIEEQD</sequence>
<dbReference type="InterPro" id="IPR036653">
    <property type="entry name" value="CinA-like_C"/>
</dbReference>
<protein>
    <submittedName>
        <fullName evidence="3">Nicotinamide-nucleotide amidase</fullName>
    </submittedName>
    <submittedName>
        <fullName evidence="2">Uncharacterized protein (Competence- and mitomycin-induced)</fullName>
    </submittedName>
</protein>
<feature type="domain" description="CinA C-terminal" evidence="1">
    <location>
        <begin position="4"/>
        <end position="154"/>
    </location>
</feature>
<evidence type="ECO:0000313" key="5">
    <source>
        <dbReference type="Proteomes" id="UP000295794"/>
    </source>
</evidence>
<dbReference type="OrthoDB" id="9801454at2"/>
<dbReference type="Proteomes" id="UP000255108">
    <property type="component" value="Unassembled WGS sequence"/>
</dbReference>
<evidence type="ECO:0000313" key="3">
    <source>
        <dbReference type="EMBL" id="TCU90171.1"/>
    </source>
</evidence>
<dbReference type="RefSeq" id="WP_115225680.1">
    <property type="nucleotide sequence ID" value="NZ_CAWOLO010000001.1"/>
</dbReference>
<dbReference type="EMBL" id="SMBT01000001">
    <property type="protein sequence ID" value="TCU90171.1"/>
    <property type="molecule type" value="Genomic_DNA"/>
</dbReference>
<dbReference type="Proteomes" id="UP000295794">
    <property type="component" value="Unassembled WGS sequence"/>
</dbReference>
<organism evidence="2 4">
    <name type="scientific">Iodobacter fluviatilis</name>
    <dbReference type="NCBI Taxonomy" id="537"/>
    <lineage>
        <taxon>Bacteria</taxon>
        <taxon>Pseudomonadati</taxon>
        <taxon>Pseudomonadota</taxon>
        <taxon>Betaproteobacteria</taxon>
        <taxon>Neisseriales</taxon>
        <taxon>Chitinibacteraceae</taxon>
        <taxon>Iodobacter</taxon>
    </lineage>
</organism>
<keyword evidence="5" id="KW-1185">Reference proteome</keyword>
<evidence type="ECO:0000313" key="2">
    <source>
        <dbReference type="EMBL" id="STQ89198.1"/>
    </source>
</evidence>
<reference evidence="3 5" key="2">
    <citation type="submission" date="2019-03" db="EMBL/GenBank/DDBJ databases">
        <title>Genomic Encyclopedia of Type Strains, Phase IV (KMG-IV): sequencing the most valuable type-strain genomes for metagenomic binning, comparative biology and taxonomic classification.</title>
        <authorList>
            <person name="Goeker M."/>
        </authorList>
    </citation>
    <scope>NUCLEOTIDE SEQUENCE [LARGE SCALE GENOMIC DNA]</scope>
    <source>
        <strain evidence="3 5">DSM 3764</strain>
    </source>
</reference>